<feature type="compositionally biased region" description="Basic residues" evidence="1">
    <location>
        <begin position="112"/>
        <end position="122"/>
    </location>
</feature>
<protein>
    <submittedName>
        <fullName evidence="2">Uncharacterized protein</fullName>
    </submittedName>
</protein>
<proteinExistence type="predicted"/>
<sequence length="269" mass="29681">MGSQRIQLLNSSQLNYATRSLRGDLPADEETKGEEGVEEDDEACSASYLSVPYTEDRFPTGGDSDEEGKVKGKTARSTGENPVLLLCHSCMDRTRTACQSMWTKCQTIKMPKKVKRQKKKPPKTTQPIALEPMAPTAQPVSAEPLASTAPIVEEVMPPATKRSLEELPEVEQPREEEEEDDDEHHSASYLSVPYTEDRFPTGGDSDEEDGAKGKTARSTGENPVLLLCHSCMDRTRTACQSMWTPIVEEVMPPARKSPIVEEVMPPATK</sequence>
<evidence type="ECO:0000313" key="2">
    <source>
        <dbReference type="EMBL" id="KAG5453489.1"/>
    </source>
</evidence>
<name>A0A8T1MWU9_CLOSI</name>
<keyword evidence="3" id="KW-1185">Reference proteome</keyword>
<dbReference type="EMBL" id="NIRI02000013">
    <property type="protein sequence ID" value="KAG5453489.1"/>
    <property type="molecule type" value="Genomic_DNA"/>
</dbReference>
<reference evidence="2 3" key="1">
    <citation type="journal article" date="2018" name="Biotechnol. Adv.">
        <title>Improved genomic resources and new bioinformatic workflow for the carcinogenic parasite Clonorchis sinensis: Biotechnological implications.</title>
        <authorList>
            <person name="Wang D."/>
            <person name="Korhonen P.K."/>
            <person name="Gasser R.B."/>
            <person name="Young N.D."/>
        </authorList>
    </citation>
    <scope>NUCLEOTIDE SEQUENCE [LARGE SCALE GENOMIC DNA]</scope>
    <source>
        <strain evidence="2">Cs-k2</strain>
    </source>
</reference>
<feature type="compositionally biased region" description="Acidic residues" evidence="1">
    <location>
        <begin position="166"/>
        <end position="182"/>
    </location>
</feature>
<gene>
    <name evidence="2" type="ORF">CSKR_113964</name>
</gene>
<feature type="region of interest" description="Disordered" evidence="1">
    <location>
        <begin position="155"/>
        <end position="221"/>
    </location>
</feature>
<evidence type="ECO:0000313" key="3">
    <source>
        <dbReference type="Proteomes" id="UP000286415"/>
    </source>
</evidence>
<dbReference type="OrthoDB" id="6314955at2759"/>
<comment type="caution">
    <text evidence="2">The sequence shown here is derived from an EMBL/GenBank/DDBJ whole genome shotgun (WGS) entry which is preliminary data.</text>
</comment>
<dbReference type="Proteomes" id="UP000286415">
    <property type="component" value="Unassembled WGS sequence"/>
</dbReference>
<evidence type="ECO:0000256" key="1">
    <source>
        <dbReference type="SAM" id="MobiDB-lite"/>
    </source>
</evidence>
<feature type="non-terminal residue" evidence="2">
    <location>
        <position position="269"/>
    </location>
</feature>
<organism evidence="2 3">
    <name type="scientific">Clonorchis sinensis</name>
    <name type="common">Chinese liver fluke</name>
    <dbReference type="NCBI Taxonomy" id="79923"/>
    <lineage>
        <taxon>Eukaryota</taxon>
        <taxon>Metazoa</taxon>
        <taxon>Spiralia</taxon>
        <taxon>Lophotrochozoa</taxon>
        <taxon>Platyhelminthes</taxon>
        <taxon>Trematoda</taxon>
        <taxon>Digenea</taxon>
        <taxon>Opisthorchiida</taxon>
        <taxon>Opisthorchiata</taxon>
        <taxon>Opisthorchiidae</taxon>
        <taxon>Clonorchis</taxon>
    </lineage>
</organism>
<dbReference type="AlphaFoldDB" id="A0A8T1MWU9"/>
<reference evidence="2 3" key="2">
    <citation type="journal article" date="2021" name="Genomics">
        <title>High-quality reference genome for Clonorchis sinensis.</title>
        <authorList>
            <person name="Young N.D."/>
            <person name="Stroehlein A.J."/>
            <person name="Kinkar L."/>
            <person name="Wang T."/>
            <person name="Sohn W.M."/>
            <person name="Chang B.C.H."/>
            <person name="Kaur P."/>
            <person name="Weisz D."/>
            <person name="Dudchenko O."/>
            <person name="Aiden E.L."/>
            <person name="Korhonen P.K."/>
            <person name="Gasser R.B."/>
        </authorList>
    </citation>
    <scope>NUCLEOTIDE SEQUENCE [LARGE SCALE GENOMIC DNA]</scope>
    <source>
        <strain evidence="2">Cs-k2</strain>
    </source>
</reference>
<feature type="region of interest" description="Disordered" evidence="1">
    <location>
        <begin position="17"/>
        <end position="78"/>
    </location>
</feature>
<accession>A0A8T1MWU9</accession>
<feature type="region of interest" description="Disordered" evidence="1">
    <location>
        <begin position="112"/>
        <end position="141"/>
    </location>
</feature>